<evidence type="ECO:0000313" key="3">
    <source>
        <dbReference type="Proteomes" id="UP000280292"/>
    </source>
</evidence>
<gene>
    <name evidence="2" type="ORF">ALQ95_200089</name>
</gene>
<accession>A0A3M2VN29</accession>
<dbReference type="Proteomes" id="UP000280292">
    <property type="component" value="Unassembled WGS sequence"/>
</dbReference>
<comment type="caution">
    <text evidence="2">The sequence shown here is derived from an EMBL/GenBank/DDBJ whole genome shotgun (WGS) entry which is preliminary data.</text>
</comment>
<dbReference type="EMBL" id="RBNR01000280">
    <property type="protein sequence ID" value="RML40720.1"/>
    <property type="molecule type" value="Genomic_DNA"/>
</dbReference>
<organism evidence="2 3">
    <name type="scientific">Pseudomonas syringae pv. ribicola</name>
    <dbReference type="NCBI Taxonomy" id="55398"/>
    <lineage>
        <taxon>Bacteria</taxon>
        <taxon>Pseudomonadati</taxon>
        <taxon>Pseudomonadota</taxon>
        <taxon>Gammaproteobacteria</taxon>
        <taxon>Pseudomonadales</taxon>
        <taxon>Pseudomonadaceae</taxon>
        <taxon>Pseudomonas</taxon>
    </lineage>
</organism>
<protein>
    <submittedName>
        <fullName evidence="2">Uncharacterized protein</fullName>
    </submittedName>
</protein>
<feature type="region of interest" description="Disordered" evidence="1">
    <location>
        <begin position="1"/>
        <end position="32"/>
    </location>
</feature>
<reference evidence="2 3" key="1">
    <citation type="submission" date="2018-08" db="EMBL/GenBank/DDBJ databases">
        <title>Recombination of ecologically and evolutionarily significant loci maintains genetic cohesion in the Pseudomonas syringae species complex.</title>
        <authorList>
            <person name="Dillon M."/>
            <person name="Thakur S."/>
            <person name="Almeida R.N.D."/>
            <person name="Weir B.S."/>
            <person name="Guttman D.S."/>
        </authorList>
    </citation>
    <scope>NUCLEOTIDE SEQUENCE [LARGE SCALE GENOMIC DNA]</scope>
    <source>
        <strain evidence="2 3">ICMP 3883</strain>
    </source>
</reference>
<evidence type="ECO:0000313" key="2">
    <source>
        <dbReference type="EMBL" id="RML40720.1"/>
    </source>
</evidence>
<evidence type="ECO:0000256" key="1">
    <source>
        <dbReference type="SAM" id="MobiDB-lite"/>
    </source>
</evidence>
<proteinExistence type="predicted"/>
<name>A0A3M2VN29_PSESI</name>
<dbReference type="AlphaFoldDB" id="A0A3M2VN29"/>
<sequence>MRAGHKRPSPMNSINHENVAMKLKTPEADDKSEMAGRMYEACDLQMAIENGHLQTVEEILAWVKEASTGLQALMELPVWVVTENACIDIKASIEHNRNAGLNMNQKL</sequence>